<comment type="caution">
    <text evidence="1">The sequence shown here is derived from an EMBL/GenBank/DDBJ whole genome shotgun (WGS) entry which is preliminary data.</text>
</comment>
<evidence type="ECO:0000313" key="1">
    <source>
        <dbReference type="EMBL" id="KAK4024176.1"/>
    </source>
</evidence>
<dbReference type="Proteomes" id="UP001234178">
    <property type="component" value="Unassembled WGS sequence"/>
</dbReference>
<gene>
    <name evidence="1" type="ORF">OUZ56_009563</name>
</gene>
<proteinExistence type="predicted"/>
<organism evidence="1 2">
    <name type="scientific">Daphnia magna</name>
    <dbReference type="NCBI Taxonomy" id="35525"/>
    <lineage>
        <taxon>Eukaryota</taxon>
        <taxon>Metazoa</taxon>
        <taxon>Ecdysozoa</taxon>
        <taxon>Arthropoda</taxon>
        <taxon>Crustacea</taxon>
        <taxon>Branchiopoda</taxon>
        <taxon>Diplostraca</taxon>
        <taxon>Cladocera</taxon>
        <taxon>Anomopoda</taxon>
        <taxon>Daphniidae</taxon>
        <taxon>Daphnia</taxon>
    </lineage>
</organism>
<dbReference type="EMBL" id="JAOYFB010000037">
    <property type="protein sequence ID" value="KAK4024176.1"/>
    <property type="molecule type" value="Genomic_DNA"/>
</dbReference>
<protein>
    <submittedName>
        <fullName evidence="1">Uncharacterized protein</fullName>
    </submittedName>
</protein>
<sequence length="121" mass="13926">MKHNRPVNYLCWLKRLNVGRSAIPRSTYYRLRLHVRPPSTAVTHQLLARNIPNVEETQHVEEDTIHHDNLVAFAKNSSDSEYHPVPEESCEFHNDDGYLDAGHDNIGPSSNNVTKGMDYYI</sequence>
<reference evidence="1 2" key="1">
    <citation type="journal article" date="2023" name="Nucleic Acids Res.">
        <title>The hologenome of Daphnia magna reveals possible DNA methylation and microbiome-mediated evolution of the host genome.</title>
        <authorList>
            <person name="Chaturvedi A."/>
            <person name="Li X."/>
            <person name="Dhandapani V."/>
            <person name="Marshall H."/>
            <person name="Kissane S."/>
            <person name="Cuenca-Cambronero M."/>
            <person name="Asole G."/>
            <person name="Calvet F."/>
            <person name="Ruiz-Romero M."/>
            <person name="Marangio P."/>
            <person name="Guigo R."/>
            <person name="Rago D."/>
            <person name="Mirbahai L."/>
            <person name="Eastwood N."/>
            <person name="Colbourne J.K."/>
            <person name="Zhou J."/>
            <person name="Mallon E."/>
            <person name="Orsini L."/>
        </authorList>
    </citation>
    <scope>NUCLEOTIDE SEQUENCE [LARGE SCALE GENOMIC DNA]</scope>
    <source>
        <strain evidence="1">LRV0_1</strain>
    </source>
</reference>
<accession>A0ABR0AGF0</accession>
<keyword evidence="2" id="KW-1185">Reference proteome</keyword>
<evidence type="ECO:0000313" key="2">
    <source>
        <dbReference type="Proteomes" id="UP001234178"/>
    </source>
</evidence>
<name>A0ABR0AGF0_9CRUS</name>